<evidence type="ECO:0000256" key="3">
    <source>
        <dbReference type="ARBA" id="ARBA00022692"/>
    </source>
</evidence>
<protein>
    <recommendedName>
        <fullName evidence="7">Polysaccharide chain length determinant N-terminal domain-containing protein</fullName>
    </recommendedName>
</protein>
<sequence>MANEPIDLADLIKYFIKQKMLFLKSILLFIALGLLIILLTRNHYQSTIKFIAQSNSSSGASGLMKQLGGLSGLNLGGLSGGAEDGLSPSIYQEVIYSYPFLWKLSKEEIQLSTDPGNKVKVGAFVETYRRPSLSSLIKKYTIRLPSTLSGSNEVELDFVNEMQDSSIFVKRELVPVFNEFKKILTLESDPNSGAISLVVESVDPEASAQIAAEVFQLLSQFVIKNKTEKAEQNLEFVQKQYDEAKKNFYDTQSELASFRDRNQNLSFSTGRAAEERLVAEFNIASNLYTNLAVQLDQAKIKVQEDIPVLTVINPPVVSYQTSKPNIPLILAICVFLGFVSGFVWALVNYLKIYLS</sequence>
<evidence type="ECO:0000256" key="4">
    <source>
        <dbReference type="ARBA" id="ARBA00022989"/>
    </source>
</evidence>
<evidence type="ECO:0000259" key="7">
    <source>
        <dbReference type="Pfam" id="PF02706"/>
    </source>
</evidence>
<feature type="transmembrane region" description="Helical" evidence="6">
    <location>
        <begin position="328"/>
        <end position="350"/>
    </location>
</feature>
<dbReference type="InterPro" id="IPR003856">
    <property type="entry name" value="LPS_length_determ_N"/>
</dbReference>
<dbReference type="InterPro" id="IPR050445">
    <property type="entry name" value="Bact_polysacc_biosynth/exp"/>
</dbReference>
<keyword evidence="9" id="KW-1185">Reference proteome</keyword>
<evidence type="ECO:0000313" key="8">
    <source>
        <dbReference type="EMBL" id="MBN7817582.1"/>
    </source>
</evidence>
<comment type="subcellular location">
    <subcellularLocation>
        <location evidence="1">Cell membrane</location>
        <topology evidence="1">Multi-pass membrane protein</topology>
    </subcellularLocation>
</comment>
<dbReference type="Pfam" id="PF02706">
    <property type="entry name" value="Wzz"/>
    <property type="match status" value="1"/>
</dbReference>
<accession>A0ABS3CKI6</accession>
<keyword evidence="2" id="KW-1003">Cell membrane</keyword>
<evidence type="ECO:0000313" key="9">
    <source>
        <dbReference type="Proteomes" id="UP000664480"/>
    </source>
</evidence>
<gene>
    <name evidence="8" type="ORF">J0A69_19220</name>
</gene>
<evidence type="ECO:0000256" key="5">
    <source>
        <dbReference type="ARBA" id="ARBA00023136"/>
    </source>
</evidence>
<feature type="transmembrane region" description="Helical" evidence="6">
    <location>
        <begin position="21"/>
        <end position="39"/>
    </location>
</feature>
<reference evidence="8 9" key="1">
    <citation type="submission" date="2021-03" db="EMBL/GenBank/DDBJ databases">
        <title>novel species isolated from a fishpond in China.</title>
        <authorList>
            <person name="Lu H."/>
            <person name="Cai Z."/>
        </authorList>
    </citation>
    <scope>NUCLEOTIDE SEQUENCE [LARGE SCALE GENOMIC DNA]</scope>
    <source>
        <strain evidence="8 9">YJ13C</strain>
    </source>
</reference>
<comment type="caution">
    <text evidence="8">The sequence shown here is derived from an EMBL/GenBank/DDBJ whole genome shotgun (WGS) entry which is preliminary data.</text>
</comment>
<keyword evidence="5 6" id="KW-0472">Membrane</keyword>
<dbReference type="PANTHER" id="PTHR32309:SF13">
    <property type="entry name" value="FERRIC ENTEROBACTIN TRANSPORT PROTEIN FEPE"/>
    <property type="match status" value="1"/>
</dbReference>
<evidence type="ECO:0000256" key="2">
    <source>
        <dbReference type="ARBA" id="ARBA00022475"/>
    </source>
</evidence>
<evidence type="ECO:0000256" key="1">
    <source>
        <dbReference type="ARBA" id="ARBA00004651"/>
    </source>
</evidence>
<keyword evidence="4 6" id="KW-1133">Transmembrane helix</keyword>
<keyword evidence="3 6" id="KW-0812">Transmembrane</keyword>
<dbReference type="EMBL" id="JAFKCU010000006">
    <property type="protein sequence ID" value="MBN7817582.1"/>
    <property type="molecule type" value="Genomic_DNA"/>
</dbReference>
<evidence type="ECO:0000256" key="6">
    <source>
        <dbReference type="SAM" id="Phobius"/>
    </source>
</evidence>
<dbReference type="PANTHER" id="PTHR32309">
    <property type="entry name" value="TYROSINE-PROTEIN KINASE"/>
    <property type="match status" value="1"/>
</dbReference>
<feature type="domain" description="Polysaccharide chain length determinant N-terminal" evidence="7">
    <location>
        <begin position="6"/>
        <end position="77"/>
    </location>
</feature>
<proteinExistence type="predicted"/>
<dbReference type="Proteomes" id="UP000664480">
    <property type="component" value="Unassembled WGS sequence"/>
</dbReference>
<organism evidence="8 9">
    <name type="scientific">Algoriphagus pacificus</name>
    <dbReference type="NCBI Taxonomy" id="2811234"/>
    <lineage>
        <taxon>Bacteria</taxon>
        <taxon>Pseudomonadati</taxon>
        <taxon>Bacteroidota</taxon>
        <taxon>Cytophagia</taxon>
        <taxon>Cytophagales</taxon>
        <taxon>Cyclobacteriaceae</taxon>
        <taxon>Algoriphagus</taxon>
    </lineage>
</organism>
<name>A0ABS3CKI6_9BACT</name>
<dbReference type="RefSeq" id="WP_206588248.1">
    <property type="nucleotide sequence ID" value="NZ_JAFKCU010000006.1"/>
</dbReference>